<keyword evidence="3" id="KW-1185">Reference proteome</keyword>
<evidence type="ECO:0000313" key="2">
    <source>
        <dbReference type="EMBL" id="MCW1925101.1"/>
    </source>
</evidence>
<dbReference type="RefSeq" id="WP_264489209.1">
    <property type="nucleotide sequence ID" value="NZ_JAPDDT010000012.1"/>
</dbReference>
<sequence>MAEEKPPLPPTKPKGSCLGKLMALFSFGGVAGLGVAVFFITQPQDLSDIKGRPSGLTPPPKTRDLRAVLQNSVDRNYPLTLTEEEVNLYLRQTLVAKQGGVLGSKVSLDAVSVRIEEGRAEIITERTIAGRPLTLSMYVRVEQHIDVHGKTRTMIAREGGPFFPQVERTEKFAKGGRFGKLVVPQGFLLLVMPQFEKLAKAYEKELHLGFEEMSRIRLEKGKLVLDPRADGGSSVIPGESF</sequence>
<accession>A0ABT3GNK0</accession>
<name>A0ABT3GNK0_9BACT</name>
<comment type="caution">
    <text evidence="2">The sequence shown here is derived from an EMBL/GenBank/DDBJ whole genome shotgun (WGS) entry which is preliminary data.</text>
</comment>
<organism evidence="2 3">
    <name type="scientific">Luteolibacter arcticus</name>
    <dbReference type="NCBI Taxonomy" id="1581411"/>
    <lineage>
        <taxon>Bacteria</taxon>
        <taxon>Pseudomonadati</taxon>
        <taxon>Verrucomicrobiota</taxon>
        <taxon>Verrucomicrobiia</taxon>
        <taxon>Verrucomicrobiales</taxon>
        <taxon>Verrucomicrobiaceae</taxon>
        <taxon>Luteolibacter</taxon>
    </lineage>
</organism>
<keyword evidence="1" id="KW-1133">Transmembrane helix</keyword>
<gene>
    <name evidence="2" type="ORF">OKA05_21245</name>
</gene>
<dbReference type="Proteomes" id="UP001320876">
    <property type="component" value="Unassembled WGS sequence"/>
</dbReference>
<evidence type="ECO:0000256" key="1">
    <source>
        <dbReference type="SAM" id="Phobius"/>
    </source>
</evidence>
<dbReference type="EMBL" id="JAPDDT010000012">
    <property type="protein sequence ID" value="MCW1925101.1"/>
    <property type="molecule type" value="Genomic_DNA"/>
</dbReference>
<keyword evidence="1" id="KW-0812">Transmembrane</keyword>
<reference evidence="2 3" key="1">
    <citation type="submission" date="2022-10" db="EMBL/GenBank/DDBJ databases">
        <title>Luteolibacter arcticus strain CCTCC AB 2014275, whole genome shotgun sequencing project.</title>
        <authorList>
            <person name="Zhao G."/>
            <person name="Shen L."/>
        </authorList>
    </citation>
    <scope>NUCLEOTIDE SEQUENCE [LARGE SCALE GENOMIC DNA]</scope>
    <source>
        <strain evidence="2 3">CCTCC AB 2014275</strain>
    </source>
</reference>
<evidence type="ECO:0000313" key="3">
    <source>
        <dbReference type="Proteomes" id="UP001320876"/>
    </source>
</evidence>
<keyword evidence="1" id="KW-0472">Membrane</keyword>
<protein>
    <submittedName>
        <fullName evidence="2">Uncharacterized protein</fullName>
    </submittedName>
</protein>
<proteinExistence type="predicted"/>
<feature type="transmembrane region" description="Helical" evidence="1">
    <location>
        <begin position="21"/>
        <end position="40"/>
    </location>
</feature>